<evidence type="ECO:0000313" key="11">
    <source>
        <dbReference type="EMBL" id="HEB96786.1"/>
    </source>
</evidence>
<evidence type="ECO:0000256" key="6">
    <source>
        <dbReference type="ARBA" id="ARBA00048741"/>
    </source>
</evidence>
<dbReference type="AlphaFoldDB" id="A0A831W7Q4"/>
<dbReference type="Pfam" id="PF13537">
    <property type="entry name" value="GATase_7"/>
    <property type="match status" value="1"/>
</dbReference>
<evidence type="ECO:0000256" key="3">
    <source>
        <dbReference type="ARBA" id="ARBA00012737"/>
    </source>
</evidence>
<evidence type="ECO:0000256" key="2">
    <source>
        <dbReference type="ARBA" id="ARBA00005752"/>
    </source>
</evidence>
<sequence>MVRAAAAVYGPERPRATGSGGWISRRQHCRLPPVNEIAAIVYWDGRPVATERRDLLLPAPAARRRWLGKAGAALGQAGPVPPCRDDGILLAWDARIDNREELLHALGRPPETDDGGLILAAYRRWGDACPRRLTGDFAFVLWDGGRRSLLAARDGLGMRPLDWLAVPGGILLASGTAPLLEYAALPRRFDPLAVAGWISGWPDPDRALLAPVARVPAGHLLRADRRGVRLQRFWDIDPERRIRYRRPEEYRQHLRSLLQRAVADRLRSGAGVVASQMSGGMDSTTVTALARESLAAAGKRLLVVSHSYDSVASCDETERIRETLRHLEIREARFLAAEQHLDLDYRALYPPHPDSPGTVLSPRYRDEMRLLREAGAEVLLTGSGGDEMTWGHSLSYSRRLRRGELGVVLEVIRGCRELELPLLRTLRQLFLAPLAPPWLRRALGRPAGASRLPDWVPAAAIRRLDLDERLPGASRARFRNPVLQARYEALRHTSTFNSVRSYDRVGMEHGIEVRHPFFDTRLAEFSFAIPDDLWIRNGYPKWLLRRAMDGVLPDSVCWNRHKVVFDDFFGRLLREQAQAIRAILADRRLEQAGLLDTDRLLAHFDRVVSGRQGFTVDLLYVLMTQVWLQQHF</sequence>
<comment type="caution">
    <text evidence="11">The sequence shown here is derived from an EMBL/GenBank/DDBJ whole genome shotgun (WGS) entry which is preliminary data.</text>
</comment>
<evidence type="ECO:0000256" key="4">
    <source>
        <dbReference type="ARBA" id="ARBA00022741"/>
    </source>
</evidence>
<dbReference type="PANTHER" id="PTHR43284:SF1">
    <property type="entry name" value="ASPARAGINE SYNTHETASE"/>
    <property type="match status" value="1"/>
</dbReference>
<protein>
    <recommendedName>
        <fullName evidence="3">asparagine synthase (glutamine-hydrolyzing)</fullName>
        <ecNumber evidence="3">6.3.5.4</ecNumber>
    </recommendedName>
</protein>
<dbReference type="Gene3D" id="3.40.50.620">
    <property type="entry name" value="HUPs"/>
    <property type="match status" value="1"/>
</dbReference>
<name>A0A831W7Q4_9GAMM</name>
<keyword evidence="5 7" id="KW-0067">ATP-binding</keyword>
<dbReference type="GO" id="GO:0005829">
    <property type="term" value="C:cytosol"/>
    <property type="evidence" value="ECO:0007669"/>
    <property type="project" value="TreeGrafter"/>
</dbReference>
<dbReference type="EC" id="6.3.5.4" evidence="3"/>
<dbReference type="PANTHER" id="PTHR43284">
    <property type="entry name" value="ASPARAGINE SYNTHETASE (GLUTAMINE-HYDROLYZING)"/>
    <property type="match status" value="1"/>
</dbReference>
<evidence type="ECO:0000256" key="8">
    <source>
        <dbReference type="SAM" id="MobiDB-lite"/>
    </source>
</evidence>
<comment type="pathway">
    <text evidence="1">Amino-acid biosynthesis; L-asparagine biosynthesis; L-asparagine from L-aspartate (L-Gln route): step 1/1.</text>
</comment>
<dbReference type="InterPro" id="IPR006426">
    <property type="entry name" value="Asn_synth_AEB"/>
</dbReference>
<dbReference type="GO" id="GO:0004066">
    <property type="term" value="F:asparagine synthase (glutamine-hydrolyzing) activity"/>
    <property type="evidence" value="ECO:0007669"/>
    <property type="project" value="UniProtKB-EC"/>
</dbReference>
<dbReference type="GO" id="GO:0006529">
    <property type="term" value="P:asparagine biosynthetic process"/>
    <property type="evidence" value="ECO:0007669"/>
    <property type="project" value="InterPro"/>
</dbReference>
<dbReference type="InterPro" id="IPR001962">
    <property type="entry name" value="Asn_synthase"/>
</dbReference>
<evidence type="ECO:0000259" key="10">
    <source>
        <dbReference type="Pfam" id="PF13537"/>
    </source>
</evidence>
<dbReference type="InterPro" id="IPR029055">
    <property type="entry name" value="Ntn_hydrolases_N"/>
</dbReference>
<dbReference type="SUPFAM" id="SSF52402">
    <property type="entry name" value="Adenine nucleotide alpha hydrolases-like"/>
    <property type="match status" value="1"/>
</dbReference>
<evidence type="ECO:0000256" key="5">
    <source>
        <dbReference type="ARBA" id="ARBA00022840"/>
    </source>
</evidence>
<dbReference type="PIRSF" id="PIRSF001589">
    <property type="entry name" value="Asn_synthetase_glu-h"/>
    <property type="match status" value="1"/>
</dbReference>
<evidence type="ECO:0000259" key="9">
    <source>
        <dbReference type="Pfam" id="PF00733"/>
    </source>
</evidence>
<dbReference type="CDD" id="cd01991">
    <property type="entry name" value="Asn_synthase_B_C"/>
    <property type="match status" value="1"/>
</dbReference>
<dbReference type="EMBL" id="DRKP01000118">
    <property type="protein sequence ID" value="HEB96786.1"/>
    <property type="molecule type" value="Genomic_DNA"/>
</dbReference>
<keyword evidence="4 7" id="KW-0547">Nucleotide-binding</keyword>
<dbReference type="InterPro" id="IPR017932">
    <property type="entry name" value="GATase_2_dom"/>
</dbReference>
<dbReference type="Pfam" id="PF00733">
    <property type="entry name" value="Asn_synthase"/>
    <property type="match status" value="1"/>
</dbReference>
<dbReference type="Proteomes" id="UP000886251">
    <property type="component" value="Unassembled WGS sequence"/>
</dbReference>
<dbReference type="InterPro" id="IPR051786">
    <property type="entry name" value="ASN_synthetase/amidase"/>
</dbReference>
<reference evidence="11" key="1">
    <citation type="journal article" date="2020" name="mSystems">
        <title>Genome- and Community-Level Interaction Insights into Carbon Utilization and Element Cycling Functions of Hydrothermarchaeota in Hydrothermal Sediment.</title>
        <authorList>
            <person name="Zhou Z."/>
            <person name="Liu Y."/>
            <person name="Xu W."/>
            <person name="Pan J."/>
            <person name="Luo Z.H."/>
            <person name="Li M."/>
        </authorList>
    </citation>
    <scope>NUCLEOTIDE SEQUENCE [LARGE SCALE GENOMIC DNA]</scope>
    <source>
        <strain evidence="11">HyVt-443</strain>
    </source>
</reference>
<feature type="region of interest" description="Disordered" evidence="8">
    <location>
        <begin position="1"/>
        <end position="21"/>
    </location>
</feature>
<dbReference type="SUPFAM" id="SSF56235">
    <property type="entry name" value="N-terminal nucleophile aminohydrolases (Ntn hydrolases)"/>
    <property type="match status" value="1"/>
</dbReference>
<gene>
    <name evidence="11" type="ORF">ENI96_10205</name>
</gene>
<feature type="binding site" evidence="7">
    <location>
        <position position="114"/>
    </location>
    <ligand>
        <name>L-glutamine</name>
        <dbReference type="ChEBI" id="CHEBI:58359"/>
    </ligand>
</feature>
<feature type="domain" description="Asparagine synthetase" evidence="9">
    <location>
        <begin position="253"/>
        <end position="629"/>
    </location>
</feature>
<organism evidence="11">
    <name type="scientific">Sedimenticola thiotaurini</name>
    <dbReference type="NCBI Taxonomy" id="1543721"/>
    <lineage>
        <taxon>Bacteria</taxon>
        <taxon>Pseudomonadati</taxon>
        <taxon>Pseudomonadota</taxon>
        <taxon>Gammaproteobacteria</taxon>
        <taxon>Chromatiales</taxon>
        <taxon>Sedimenticolaceae</taxon>
        <taxon>Sedimenticola</taxon>
    </lineage>
</organism>
<feature type="domain" description="Glutamine amidotransferase type-2" evidence="10">
    <location>
        <begin position="85"/>
        <end position="180"/>
    </location>
</feature>
<comment type="similarity">
    <text evidence="2">Belongs to the asparagine synthetase family.</text>
</comment>
<evidence type="ECO:0000256" key="7">
    <source>
        <dbReference type="PIRSR" id="PIRSR001589-2"/>
    </source>
</evidence>
<dbReference type="Gene3D" id="3.60.20.10">
    <property type="entry name" value="Glutamine Phosphoribosylpyrophosphate, subunit 1, domain 1"/>
    <property type="match status" value="1"/>
</dbReference>
<dbReference type="GO" id="GO:0005524">
    <property type="term" value="F:ATP binding"/>
    <property type="evidence" value="ECO:0007669"/>
    <property type="project" value="UniProtKB-KW"/>
</dbReference>
<evidence type="ECO:0000256" key="1">
    <source>
        <dbReference type="ARBA" id="ARBA00005187"/>
    </source>
</evidence>
<dbReference type="InterPro" id="IPR014729">
    <property type="entry name" value="Rossmann-like_a/b/a_fold"/>
</dbReference>
<comment type="catalytic activity">
    <reaction evidence="6">
        <text>L-aspartate + L-glutamine + ATP + H2O = L-asparagine + L-glutamate + AMP + diphosphate + H(+)</text>
        <dbReference type="Rhea" id="RHEA:12228"/>
        <dbReference type="ChEBI" id="CHEBI:15377"/>
        <dbReference type="ChEBI" id="CHEBI:15378"/>
        <dbReference type="ChEBI" id="CHEBI:29985"/>
        <dbReference type="ChEBI" id="CHEBI:29991"/>
        <dbReference type="ChEBI" id="CHEBI:30616"/>
        <dbReference type="ChEBI" id="CHEBI:33019"/>
        <dbReference type="ChEBI" id="CHEBI:58048"/>
        <dbReference type="ChEBI" id="CHEBI:58359"/>
        <dbReference type="ChEBI" id="CHEBI:456215"/>
        <dbReference type="EC" id="6.3.5.4"/>
    </reaction>
</comment>
<proteinExistence type="inferred from homology"/>
<accession>A0A831W7Q4</accession>